<accession>F0T693</accession>
<dbReference type="KEGG" id="mel:Metbo_1164"/>
<dbReference type="NCBIfam" id="NF010324">
    <property type="entry name" value="PRK13761.1"/>
    <property type="match status" value="1"/>
</dbReference>
<dbReference type="EC" id="6.3.2.36" evidence="5"/>
<feature type="binding site" evidence="5">
    <location>
        <begin position="180"/>
        <end position="182"/>
    </location>
    <ligand>
        <name>ATP</name>
        <dbReference type="ChEBI" id="CHEBI:30616"/>
    </ligand>
</feature>
<proteinExistence type="inferred from homology"/>
<dbReference type="PANTHER" id="PTHR40695">
    <property type="entry name" value="4-PHOSPHOPANTOATE--BETA-ALANINE LIGASE"/>
    <property type="match status" value="1"/>
</dbReference>
<dbReference type="Pfam" id="PF02006">
    <property type="entry name" value="PPS_PS"/>
    <property type="match status" value="1"/>
</dbReference>
<dbReference type="Proteomes" id="UP000007490">
    <property type="component" value="Chromosome"/>
</dbReference>
<sequence length="250" mass="27363">MIHKDHPRYESLRLRAKIVDAYKNGILADSGMIAHGRGEAFDYLLGEQSTENAKLAVEAAAAALLLAEHPIISVNGNTAALVPDKIVELSNELDIPIEINLFYRTSDRVLKIEKLLRDHGAKTVLGTDHEKKALIKGLEGPRSSSSAEGIYKADVVLVPLEDGDRAEALVKNGKLLITIDLNPLSRTAKTSSITIVDNIVRAIPNLIDTVINLSQTDKVTLHQIISNFDNKENIQSSLKKISKKYTGEDL</sequence>
<keyword evidence="4 5" id="KW-0173">Coenzyme A biosynthesis</keyword>
<evidence type="ECO:0000256" key="5">
    <source>
        <dbReference type="HAMAP-Rule" id="MF_02224"/>
    </source>
</evidence>
<dbReference type="eggNOG" id="arCOG04262">
    <property type="taxonomic scope" value="Archaea"/>
</dbReference>
<dbReference type="PANTHER" id="PTHR40695:SF1">
    <property type="entry name" value="4-PHOSPHOPANTOATE--BETA-ALANINE LIGASE"/>
    <property type="match status" value="1"/>
</dbReference>
<evidence type="ECO:0000256" key="4">
    <source>
        <dbReference type="ARBA" id="ARBA00022993"/>
    </source>
</evidence>
<dbReference type="InterPro" id="IPR002855">
    <property type="entry name" value="PPS/PS"/>
</dbReference>
<dbReference type="GO" id="GO:0005524">
    <property type="term" value="F:ATP binding"/>
    <property type="evidence" value="ECO:0007669"/>
    <property type="project" value="UniProtKB-KW"/>
</dbReference>
<dbReference type="AlphaFoldDB" id="F0T693"/>
<dbReference type="RefSeq" id="WP_013644759.1">
    <property type="nucleotide sequence ID" value="NC_015216.1"/>
</dbReference>
<keyword evidence="1 5" id="KW-0436">Ligase</keyword>
<dbReference type="OrthoDB" id="10078at2157"/>
<feature type="binding site" evidence="5">
    <location>
        <position position="37"/>
    </location>
    <ligand>
        <name>ATP</name>
        <dbReference type="ChEBI" id="CHEBI:30616"/>
    </ligand>
</feature>
<evidence type="ECO:0000256" key="1">
    <source>
        <dbReference type="ARBA" id="ARBA00022598"/>
    </source>
</evidence>
<dbReference type="HAMAP" id="MF_02224">
    <property type="entry name" value="PPS"/>
    <property type="match status" value="1"/>
</dbReference>
<evidence type="ECO:0000256" key="3">
    <source>
        <dbReference type="ARBA" id="ARBA00022840"/>
    </source>
</evidence>
<organism evidence="6 7">
    <name type="scientific">Methanobacterium lacus (strain AL-21)</name>
    <dbReference type="NCBI Taxonomy" id="877455"/>
    <lineage>
        <taxon>Archaea</taxon>
        <taxon>Methanobacteriati</taxon>
        <taxon>Methanobacteriota</taxon>
        <taxon>Methanomada group</taxon>
        <taxon>Methanobacteria</taxon>
        <taxon>Methanobacteriales</taxon>
        <taxon>Methanobacteriaceae</taxon>
        <taxon>Methanobacterium</taxon>
    </lineage>
</organism>
<gene>
    <name evidence="6" type="ordered locus">Metbo_1164</name>
</gene>
<feature type="binding site" evidence="5">
    <location>
        <begin position="198"/>
        <end position="199"/>
    </location>
    <ligand>
        <name>ATP</name>
        <dbReference type="ChEBI" id="CHEBI:30616"/>
    </ligand>
</feature>
<reference evidence="7" key="1">
    <citation type="submission" date="2011-02" db="EMBL/GenBank/DDBJ databases">
        <title>Complete sequence of Methanobacterium sp. AL-21.</title>
        <authorList>
            <consortium name="US DOE Joint Genome Institute"/>
            <person name="Lucas S."/>
            <person name="Copeland A."/>
            <person name="Lapidus A."/>
            <person name="Cheng J.-F."/>
            <person name="Goodwin L."/>
            <person name="Pitluck S."/>
            <person name="Chertkov O."/>
            <person name="Detter J.C."/>
            <person name="Han C."/>
            <person name="Tapia R."/>
            <person name="Land M."/>
            <person name="Hauser L."/>
            <person name="Kyrpides N."/>
            <person name="Ivanova N."/>
            <person name="Mikhailova N."/>
            <person name="Pagani I."/>
            <person name="Cadillo-Quiroz H."/>
            <person name="Imachi H."/>
            <person name="Zinder S."/>
            <person name="Liu W."/>
            <person name="Woyke T."/>
        </authorList>
    </citation>
    <scope>NUCLEOTIDE SEQUENCE [LARGE SCALE GENOMIC DNA]</scope>
    <source>
        <strain evidence="7">AL-21</strain>
    </source>
</reference>
<reference evidence="6 7" key="2">
    <citation type="journal article" date="2014" name="Int. J. Syst. Evol. Microbiol.">
        <title>Methanobacterium paludis sp. nov. and a novel strain of Methanobacterium lacus isolated from northern peatlands.</title>
        <authorList>
            <person name="Cadillo-Quiroz H."/>
            <person name="Brauer S.L."/>
            <person name="Goodson N."/>
            <person name="Yavitt J.B."/>
            <person name="Zinder S.H."/>
        </authorList>
    </citation>
    <scope>NUCLEOTIDE SEQUENCE [LARGE SCALE GENOMIC DNA]</scope>
    <source>
        <strain evidence="6 7">AL-21</strain>
    </source>
</reference>
<comment type="subunit">
    <text evidence="5">Homodimer.</text>
</comment>
<feature type="binding site" evidence="5">
    <location>
        <position position="15"/>
    </location>
    <ligand>
        <name>ATP</name>
        <dbReference type="ChEBI" id="CHEBI:30616"/>
    </ligand>
</feature>
<dbReference type="UniPathway" id="UPA00241"/>
<dbReference type="GO" id="GO:0015937">
    <property type="term" value="P:coenzyme A biosynthetic process"/>
    <property type="evidence" value="ECO:0007669"/>
    <property type="project" value="UniProtKB-UniRule"/>
</dbReference>
<dbReference type="HOGENOM" id="CLU_078701_0_0_2"/>
<comment type="similarity">
    <text evidence="5">Belongs to the archaeal phosphopantothenate synthetase family.</text>
</comment>
<dbReference type="PIRSF" id="PIRSF004853">
    <property type="entry name" value="UCP004853"/>
    <property type="match status" value="1"/>
</dbReference>
<comment type="function">
    <text evidence="5">Catalyzes the condensation of (R)-4-phosphopantoate and beta-alanine to 4'-phosphopantothenate in the CoA biosynthesis pathway.</text>
</comment>
<evidence type="ECO:0000256" key="2">
    <source>
        <dbReference type="ARBA" id="ARBA00022741"/>
    </source>
</evidence>
<dbReference type="Gene3D" id="3.40.50.12640">
    <property type="entry name" value="Phosphopantoate/pantothenate synthetase"/>
    <property type="match status" value="1"/>
</dbReference>
<comment type="pathway">
    <text evidence="5">Cofactor biosynthesis; coenzyme A biosynthesis.</text>
</comment>
<dbReference type="EMBL" id="CP002551">
    <property type="protein sequence ID" value="ADZ09408.1"/>
    <property type="molecule type" value="Genomic_DNA"/>
</dbReference>
<name>F0T693_METLA</name>
<dbReference type="GeneID" id="10277614"/>
<comment type="catalytic activity">
    <reaction evidence="5">
        <text>(R)-4-phosphopantoate + beta-alanine + ATP = (R)-4'-phosphopantothenate + AMP + diphosphate + H(+)</text>
        <dbReference type="Rhea" id="RHEA:27930"/>
        <dbReference type="ChEBI" id="CHEBI:10986"/>
        <dbReference type="ChEBI" id="CHEBI:15378"/>
        <dbReference type="ChEBI" id="CHEBI:30616"/>
        <dbReference type="ChEBI" id="CHEBI:33019"/>
        <dbReference type="ChEBI" id="CHEBI:57966"/>
        <dbReference type="ChEBI" id="CHEBI:61294"/>
        <dbReference type="ChEBI" id="CHEBI:456215"/>
        <dbReference type="EC" id="6.3.2.36"/>
    </reaction>
</comment>
<keyword evidence="7" id="KW-1185">Reference proteome</keyword>
<protein>
    <recommendedName>
        <fullName evidence="5">4-phosphopantoate--beta-alanine ligase</fullName>
        <ecNumber evidence="5">6.3.2.36</ecNumber>
    </recommendedName>
    <alternativeName>
        <fullName evidence="5">Phosphopantothenate synthetase</fullName>
        <shortName evidence="5">PPS</shortName>
    </alternativeName>
</protein>
<keyword evidence="2 5" id="KW-0547">Nucleotide-binding</keyword>
<evidence type="ECO:0000313" key="7">
    <source>
        <dbReference type="Proteomes" id="UP000007490"/>
    </source>
</evidence>
<dbReference type="GO" id="GO:0016881">
    <property type="term" value="F:acid-amino acid ligase activity"/>
    <property type="evidence" value="ECO:0007669"/>
    <property type="project" value="UniProtKB-UniRule"/>
</dbReference>
<keyword evidence="3 5" id="KW-0067">ATP-binding</keyword>
<dbReference type="STRING" id="877455.Metbo_1164"/>
<evidence type="ECO:0000313" key="6">
    <source>
        <dbReference type="EMBL" id="ADZ09408.1"/>
    </source>
</evidence>
<feature type="binding site" evidence="5">
    <location>
        <begin position="186"/>
        <end position="187"/>
    </location>
    <ligand>
        <name>ATP</name>
        <dbReference type="ChEBI" id="CHEBI:30616"/>
    </ligand>
</feature>
<dbReference type="InterPro" id="IPR038138">
    <property type="entry name" value="PPS/PS_sf"/>
</dbReference>
<dbReference type="NCBIfam" id="NF041123">
    <property type="entry name" value="phpantohe_syn_Arch"/>
    <property type="match status" value="1"/>
</dbReference>